<dbReference type="Proteomes" id="UP001141253">
    <property type="component" value="Chromosome 5"/>
</dbReference>
<protein>
    <submittedName>
        <fullName evidence="1">Uncharacterized protein</fullName>
    </submittedName>
</protein>
<sequence>MAPPVTFPYQVTWSWCRKITPRSAVFHGHLERVCSVVATTPTVKSTNGWNIGDVDSSIMNNRFDGGNGGGTGFFQIFDTHIYTIPRAITMCCSEQEREGFRSKYLDANVKHHLAKDGLKAR</sequence>
<reference evidence="1" key="1">
    <citation type="submission" date="2022-10" db="EMBL/GenBank/DDBJ databases">
        <authorList>
            <person name="Hyden B.L."/>
            <person name="Feng K."/>
            <person name="Yates T."/>
            <person name="Jawdy S."/>
            <person name="Smart L.B."/>
            <person name="Muchero W."/>
        </authorList>
    </citation>
    <scope>NUCLEOTIDE SEQUENCE</scope>
    <source>
        <tissue evidence="1">Shoot tip</tissue>
    </source>
</reference>
<dbReference type="EMBL" id="JAPFFI010000003">
    <property type="protein sequence ID" value="KAJ6398810.1"/>
    <property type="molecule type" value="Genomic_DNA"/>
</dbReference>
<proteinExistence type="predicted"/>
<evidence type="ECO:0000313" key="2">
    <source>
        <dbReference type="Proteomes" id="UP001141253"/>
    </source>
</evidence>
<reference evidence="1" key="2">
    <citation type="journal article" date="2023" name="Int. J. Mol. Sci.">
        <title>De Novo Assembly and Annotation of 11 Diverse Shrub Willow (Salix) Genomes Reveals Novel Gene Organization in Sex-Linked Regions.</title>
        <authorList>
            <person name="Hyden B."/>
            <person name="Feng K."/>
            <person name="Yates T.B."/>
            <person name="Jawdy S."/>
            <person name="Cereghino C."/>
            <person name="Smart L.B."/>
            <person name="Muchero W."/>
        </authorList>
    </citation>
    <scope>NUCLEOTIDE SEQUENCE</scope>
    <source>
        <tissue evidence="1">Shoot tip</tissue>
    </source>
</reference>
<name>A0ABQ9CGL4_9ROSI</name>
<gene>
    <name evidence="1" type="ORF">OIU77_019555</name>
</gene>
<organism evidence="1 2">
    <name type="scientific">Salix suchowensis</name>
    <dbReference type="NCBI Taxonomy" id="1278906"/>
    <lineage>
        <taxon>Eukaryota</taxon>
        <taxon>Viridiplantae</taxon>
        <taxon>Streptophyta</taxon>
        <taxon>Embryophyta</taxon>
        <taxon>Tracheophyta</taxon>
        <taxon>Spermatophyta</taxon>
        <taxon>Magnoliopsida</taxon>
        <taxon>eudicotyledons</taxon>
        <taxon>Gunneridae</taxon>
        <taxon>Pentapetalae</taxon>
        <taxon>rosids</taxon>
        <taxon>fabids</taxon>
        <taxon>Malpighiales</taxon>
        <taxon>Salicaceae</taxon>
        <taxon>Saliceae</taxon>
        <taxon>Salix</taxon>
    </lineage>
</organism>
<accession>A0ABQ9CGL4</accession>
<comment type="caution">
    <text evidence="1">The sequence shown here is derived from an EMBL/GenBank/DDBJ whole genome shotgun (WGS) entry which is preliminary data.</text>
</comment>
<keyword evidence="2" id="KW-1185">Reference proteome</keyword>
<evidence type="ECO:0000313" key="1">
    <source>
        <dbReference type="EMBL" id="KAJ6398810.1"/>
    </source>
</evidence>